<comment type="caution">
    <text evidence="1">The sequence shown here is derived from an EMBL/GenBank/DDBJ whole genome shotgun (WGS) entry which is preliminary data.</text>
</comment>
<keyword evidence="2" id="KW-1185">Reference proteome</keyword>
<reference evidence="1" key="1">
    <citation type="submission" date="2022-11" db="EMBL/GenBank/DDBJ databases">
        <authorList>
            <person name="Petersen C."/>
        </authorList>
    </citation>
    <scope>NUCLEOTIDE SEQUENCE</scope>
    <source>
        <strain evidence="1">IBT 34128</strain>
    </source>
</reference>
<dbReference type="AlphaFoldDB" id="A0A9W9EZV6"/>
<dbReference type="Proteomes" id="UP001141434">
    <property type="component" value="Unassembled WGS sequence"/>
</dbReference>
<gene>
    <name evidence="1" type="ORF">NUU61_005939</name>
</gene>
<dbReference type="Gene3D" id="2.40.160.20">
    <property type="match status" value="1"/>
</dbReference>
<dbReference type="EMBL" id="JAPMSZ010000009">
    <property type="protein sequence ID" value="KAJ5091069.1"/>
    <property type="molecule type" value="Genomic_DNA"/>
</dbReference>
<reference evidence="1" key="2">
    <citation type="journal article" date="2023" name="IMA Fungus">
        <title>Comparative genomic study of the Penicillium genus elucidates a diverse pangenome and 15 lateral gene transfer events.</title>
        <authorList>
            <person name="Petersen C."/>
            <person name="Sorensen T."/>
            <person name="Nielsen M.R."/>
            <person name="Sondergaard T.E."/>
            <person name="Sorensen J.L."/>
            <person name="Fitzpatrick D.A."/>
            <person name="Frisvad J.C."/>
            <person name="Nielsen K.L."/>
        </authorList>
    </citation>
    <scope>NUCLEOTIDE SEQUENCE</scope>
    <source>
        <strain evidence="1">IBT 34128</strain>
    </source>
</reference>
<sequence>MSSKLTHVFTLRGHISSDSIDVGQLQSGPQRVIGALEGGDWVLVDAATNTANIDVRTHGKIANVEGVYVHYTGALKVDEAAANFLATTPDAKSTKFGDHDWWCRPFIETNVPQFKWTESTLFVYHGRCIWENSRRSIEYQIFEGLAFTAMSNLTETKIALEKSAAHHVEDTLGQGAIIEAKQAADEEHSQTLWQGVCNNRKAVA</sequence>
<protein>
    <submittedName>
        <fullName evidence="1">Uncharacterized protein</fullName>
    </submittedName>
</protein>
<evidence type="ECO:0000313" key="1">
    <source>
        <dbReference type="EMBL" id="KAJ5091069.1"/>
    </source>
</evidence>
<proteinExistence type="predicted"/>
<dbReference type="GeneID" id="81395636"/>
<organism evidence="1 2">
    <name type="scientific">Penicillium alfredii</name>
    <dbReference type="NCBI Taxonomy" id="1506179"/>
    <lineage>
        <taxon>Eukaryota</taxon>
        <taxon>Fungi</taxon>
        <taxon>Dikarya</taxon>
        <taxon>Ascomycota</taxon>
        <taxon>Pezizomycotina</taxon>
        <taxon>Eurotiomycetes</taxon>
        <taxon>Eurotiomycetidae</taxon>
        <taxon>Eurotiales</taxon>
        <taxon>Aspergillaceae</taxon>
        <taxon>Penicillium</taxon>
    </lineage>
</organism>
<dbReference type="Pfam" id="PF11578">
    <property type="entry name" value="DUF3237"/>
    <property type="match status" value="1"/>
</dbReference>
<dbReference type="OrthoDB" id="2544694at2759"/>
<evidence type="ECO:0000313" key="2">
    <source>
        <dbReference type="Proteomes" id="UP001141434"/>
    </source>
</evidence>
<accession>A0A9W9EZV6</accession>
<name>A0A9W9EZV6_9EURO</name>
<dbReference type="RefSeq" id="XP_056509267.1">
    <property type="nucleotide sequence ID" value="XM_056656467.1"/>
</dbReference>